<dbReference type="EMBL" id="CDQK01000007">
    <property type="protein sequence ID" value="CEP25005.1"/>
    <property type="molecule type" value="Genomic_DNA"/>
</dbReference>
<reference evidence="3" key="1">
    <citation type="journal article" date="2015" name="J. Biotechnol.">
        <title>The structure of the Cyberlindnera jadinii genome and its relation to Candida utilis analyzed by the occurrence of single nucleotide polymorphisms.</title>
        <authorList>
            <person name="Rupp O."/>
            <person name="Brinkrolf K."/>
            <person name="Buerth C."/>
            <person name="Kunigo M."/>
            <person name="Schneider J."/>
            <person name="Jaenicke S."/>
            <person name="Goesmann A."/>
            <person name="Puehler A."/>
            <person name="Jaeger K.-E."/>
            <person name="Ernst J.F."/>
        </authorList>
    </citation>
    <scope>NUCLEOTIDE SEQUENCE [LARGE SCALE GENOMIC DNA]</scope>
    <source>
        <strain evidence="3">ATCC 18201 / CBS 1600 / BCRC 20928 / JCM 3617 / NBRC 0987 / NRRL Y-1542</strain>
    </source>
</reference>
<organism evidence="2 3">
    <name type="scientific">Cyberlindnera jadinii (strain ATCC 18201 / CBS 1600 / BCRC 20928 / JCM 3617 / NBRC 0987 / NRRL Y-1542)</name>
    <name type="common">Torula yeast</name>
    <name type="synonym">Candida utilis</name>
    <dbReference type="NCBI Taxonomy" id="983966"/>
    <lineage>
        <taxon>Eukaryota</taxon>
        <taxon>Fungi</taxon>
        <taxon>Dikarya</taxon>
        <taxon>Ascomycota</taxon>
        <taxon>Saccharomycotina</taxon>
        <taxon>Saccharomycetes</taxon>
        <taxon>Phaffomycetales</taxon>
        <taxon>Phaffomycetaceae</taxon>
        <taxon>Cyberlindnera</taxon>
    </lineage>
</organism>
<sequence length="267" mass="30849">MPGCSVGLEGGFSRLCDPKVLALVFRLILDDEFELAGGEGDTAISVVDRLVEYFHIAEVNRFDELSRLRLLLDVERLTQGDSRQLYILCILVVRIGVFGLKSSLCASAVSMLKQEDRLELERAIYGDAAGDVHVENSILVKELSRMDSELQQSNGRAQALEKELCRLQRLNSSMEQHLRLVDDANDALQLHRDEIERLKITNKRYKDSILQWERDFAQLQRYNPPSPTRRVRIAHHDHQLHNPQQQQELVYLQWQYNTLTQWISKLI</sequence>
<dbReference type="AlphaFoldDB" id="A0A0H5C9E2"/>
<protein>
    <submittedName>
        <fullName evidence="2">Uncharacterized protein</fullName>
    </submittedName>
</protein>
<dbReference type="Proteomes" id="UP000038830">
    <property type="component" value="Unassembled WGS sequence"/>
</dbReference>
<evidence type="ECO:0000256" key="1">
    <source>
        <dbReference type="SAM" id="Coils"/>
    </source>
</evidence>
<gene>
    <name evidence="2" type="ORF">BN1211_5984</name>
</gene>
<feature type="coiled-coil region" evidence="1">
    <location>
        <begin position="143"/>
        <end position="215"/>
    </location>
</feature>
<name>A0A0H5C9E2_CYBJN</name>
<accession>A0A0H5C9E2</accession>
<evidence type="ECO:0000313" key="2">
    <source>
        <dbReference type="EMBL" id="CEP25005.1"/>
    </source>
</evidence>
<keyword evidence="1" id="KW-0175">Coiled coil</keyword>
<proteinExistence type="predicted"/>
<evidence type="ECO:0000313" key="3">
    <source>
        <dbReference type="Proteomes" id="UP000038830"/>
    </source>
</evidence>